<evidence type="ECO:0000313" key="3">
    <source>
        <dbReference type="Proteomes" id="UP000232722"/>
    </source>
</evidence>
<sequence length="165" mass="19161">MDKLRHVLCPVCNESCPSIVLVNGKCRRCYSEKIMPNKFSAENNMDPSEVPEELRDLTEIEEMLIARAFTVMSVYRLRGGQYGYRGNVINFPQDVHEFATWLPRNLLSLEILIIRHHSASDLTAFRDFTVRRAKVTRALQWLKANNRYYADIIIDEEALQSLPEN</sequence>
<organism evidence="2 3">
    <name type="scientific">Rhizophagus irregularis</name>
    <dbReference type="NCBI Taxonomy" id="588596"/>
    <lineage>
        <taxon>Eukaryota</taxon>
        <taxon>Fungi</taxon>
        <taxon>Fungi incertae sedis</taxon>
        <taxon>Mucoromycota</taxon>
        <taxon>Glomeromycotina</taxon>
        <taxon>Glomeromycetes</taxon>
        <taxon>Glomerales</taxon>
        <taxon>Glomeraceae</taxon>
        <taxon>Rhizophagus</taxon>
    </lineage>
</organism>
<proteinExistence type="predicted"/>
<accession>A0A2N0P5T6</accession>
<dbReference type="VEuPathDB" id="FungiDB:FUN_003048"/>
<dbReference type="VEuPathDB" id="FungiDB:RhiirFUN_010403"/>
<evidence type="ECO:0000313" key="2">
    <source>
        <dbReference type="EMBL" id="PKC02185.1"/>
    </source>
</evidence>
<dbReference type="AlphaFoldDB" id="A0A2N0P5T6"/>
<reference evidence="2 3" key="1">
    <citation type="submission" date="2016-04" db="EMBL/GenBank/DDBJ databases">
        <title>Genome analyses suggest a sexual origin of heterokaryosis in a supposedly ancient asexual fungus.</title>
        <authorList>
            <person name="Ropars J."/>
            <person name="Sedzielewska K."/>
            <person name="Noel J."/>
            <person name="Charron P."/>
            <person name="Farinelli L."/>
            <person name="Marton T."/>
            <person name="Kruger M."/>
            <person name="Pelin A."/>
            <person name="Brachmann A."/>
            <person name="Corradi N."/>
        </authorList>
    </citation>
    <scope>NUCLEOTIDE SEQUENCE [LARGE SCALE GENOMIC DNA]</scope>
    <source>
        <strain evidence="2 3">A5</strain>
    </source>
</reference>
<protein>
    <recommendedName>
        <fullName evidence="1">DUF6570 domain-containing protein</fullName>
    </recommendedName>
</protein>
<feature type="non-terminal residue" evidence="2">
    <location>
        <position position="165"/>
    </location>
</feature>
<dbReference type="VEuPathDB" id="FungiDB:RhiirA1_348883"/>
<comment type="caution">
    <text evidence="2">The sequence shown here is derived from an EMBL/GenBank/DDBJ whole genome shotgun (WGS) entry which is preliminary data.</text>
</comment>
<evidence type="ECO:0000259" key="1">
    <source>
        <dbReference type="Pfam" id="PF20209"/>
    </source>
</evidence>
<dbReference type="InterPro" id="IPR046700">
    <property type="entry name" value="DUF6570"/>
</dbReference>
<name>A0A2N0P5T6_9GLOM</name>
<dbReference type="Proteomes" id="UP000232722">
    <property type="component" value="Unassembled WGS sequence"/>
</dbReference>
<dbReference type="Pfam" id="PF20209">
    <property type="entry name" value="DUF6570"/>
    <property type="match status" value="1"/>
</dbReference>
<feature type="domain" description="DUF6570" evidence="1">
    <location>
        <begin position="35"/>
        <end position="160"/>
    </location>
</feature>
<gene>
    <name evidence="2" type="ORF">RhiirA5_297702</name>
</gene>
<dbReference type="EMBL" id="LLXJ01001438">
    <property type="protein sequence ID" value="PKC02185.1"/>
    <property type="molecule type" value="Genomic_DNA"/>
</dbReference>
<reference evidence="2 3" key="2">
    <citation type="submission" date="2017-09" db="EMBL/GenBank/DDBJ databases">
        <title>Extensive intraspecific genome diversity in a model arbuscular mycorrhizal fungus.</title>
        <authorList>
            <person name="Chen E.C."/>
            <person name="Morin E."/>
            <person name="Beaudet D."/>
            <person name="Noel J."/>
            <person name="Ndikumana S."/>
            <person name="Charron P."/>
            <person name="St-Onge C."/>
            <person name="Giorgi J."/>
            <person name="Grigoriev I.V."/>
            <person name="Roux C."/>
            <person name="Martin F.M."/>
            <person name="Corradi N."/>
        </authorList>
    </citation>
    <scope>NUCLEOTIDE SEQUENCE [LARGE SCALE GENOMIC DNA]</scope>
    <source>
        <strain evidence="2 3">A5</strain>
    </source>
</reference>